<organism evidence="5 6">
    <name type="scientific">Chilo suppressalis</name>
    <name type="common">Asiatic rice borer moth</name>
    <dbReference type="NCBI Taxonomy" id="168631"/>
    <lineage>
        <taxon>Eukaryota</taxon>
        <taxon>Metazoa</taxon>
        <taxon>Ecdysozoa</taxon>
        <taxon>Arthropoda</taxon>
        <taxon>Hexapoda</taxon>
        <taxon>Insecta</taxon>
        <taxon>Pterygota</taxon>
        <taxon>Neoptera</taxon>
        <taxon>Endopterygota</taxon>
        <taxon>Lepidoptera</taxon>
        <taxon>Glossata</taxon>
        <taxon>Ditrysia</taxon>
        <taxon>Pyraloidea</taxon>
        <taxon>Crambidae</taxon>
        <taxon>Crambinae</taxon>
        <taxon>Chilo</taxon>
    </lineage>
</organism>
<keyword evidence="2" id="KW-0863">Zinc-finger</keyword>
<evidence type="ECO:0000313" key="6">
    <source>
        <dbReference type="Proteomes" id="UP001153292"/>
    </source>
</evidence>
<evidence type="ECO:0000313" key="5">
    <source>
        <dbReference type="EMBL" id="CAH0399059.1"/>
    </source>
</evidence>
<protein>
    <recommendedName>
        <fullName evidence="4">FLYWCH-type domain-containing protein</fullName>
    </recommendedName>
</protein>
<keyword evidence="3" id="KW-0862">Zinc</keyword>
<evidence type="ECO:0000256" key="1">
    <source>
        <dbReference type="ARBA" id="ARBA00022723"/>
    </source>
</evidence>
<keyword evidence="1" id="KW-0479">Metal-binding</keyword>
<evidence type="ECO:0000259" key="4">
    <source>
        <dbReference type="Pfam" id="PF04500"/>
    </source>
</evidence>
<evidence type="ECO:0000256" key="3">
    <source>
        <dbReference type="ARBA" id="ARBA00022833"/>
    </source>
</evidence>
<gene>
    <name evidence="5" type="ORF">CHILSU_LOCUS2190</name>
</gene>
<dbReference type="Gene3D" id="2.20.25.240">
    <property type="match status" value="2"/>
</dbReference>
<accession>A0ABN8AYE4</accession>
<dbReference type="InterPro" id="IPR007588">
    <property type="entry name" value="Znf_FLYWCH"/>
</dbReference>
<name>A0ABN8AYE4_CHISP</name>
<proteinExistence type="predicted"/>
<feature type="domain" description="FLYWCH-type" evidence="4">
    <location>
        <begin position="2"/>
        <end position="57"/>
    </location>
</feature>
<evidence type="ECO:0000256" key="2">
    <source>
        <dbReference type="ARBA" id="ARBA00022771"/>
    </source>
</evidence>
<sequence>MIPSKRGKHLLMIEGYTYSQMKDSRNYYCSKKDSGCRARVKLDEMGGIANAQTEHQHPPPKYLFTSQEFGYDIVTSQKGKDLILIDGFTFSQVVNCNNSWVCSTKNPKCFARLRLQDGKIVKLCNEHCHPPKKYLKCDDEITIQTAKSQKGKDLILLGGYTFTNNGHSSLWYFFKLKKGIVIDKVK</sequence>
<dbReference type="Proteomes" id="UP001153292">
    <property type="component" value="Chromosome 13"/>
</dbReference>
<feature type="domain" description="FLYWCH-type" evidence="4">
    <location>
        <begin position="74"/>
        <end position="129"/>
    </location>
</feature>
<dbReference type="EMBL" id="OU963906">
    <property type="protein sequence ID" value="CAH0399059.1"/>
    <property type="molecule type" value="Genomic_DNA"/>
</dbReference>
<keyword evidence="6" id="KW-1185">Reference proteome</keyword>
<dbReference type="Pfam" id="PF04500">
    <property type="entry name" value="FLYWCH"/>
    <property type="match status" value="2"/>
</dbReference>
<reference evidence="5" key="1">
    <citation type="submission" date="2021-12" db="EMBL/GenBank/DDBJ databases">
        <authorList>
            <person name="King R."/>
        </authorList>
    </citation>
    <scope>NUCLEOTIDE SEQUENCE</scope>
</reference>